<proteinExistence type="predicted"/>
<evidence type="ECO:0000313" key="1">
    <source>
        <dbReference type="EMBL" id="AWD92488.1"/>
    </source>
</evidence>
<dbReference type="EMBL" id="MH059637">
    <property type="protein sequence ID" value="AWD92488.1"/>
    <property type="molecule type" value="Genomic_DNA"/>
</dbReference>
<dbReference type="Pfam" id="PF25755">
    <property type="entry name" value="Phage_T3_1_05"/>
    <property type="match status" value="1"/>
</dbReference>
<organism evidence="1 2">
    <name type="scientific">Pectobacterium phage Jarilo</name>
    <dbReference type="NCBI Taxonomy" id="2163634"/>
    <lineage>
        <taxon>Viruses</taxon>
        <taxon>Duplodnaviria</taxon>
        <taxon>Heunggongvirae</taxon>
        <taxon>Uroviricota</taxon>
        <taxon>Caudoviricetes</taxon>
        <taxon>Autographivirales</taxon>
        <taxon>Autotranscriptaviridae</taxon>
        <taxon>Studiervirinae</taxon>
        <taxon>Jarilovirus</taxon>
        <taxon>Jarilovirus jarilo</taxon>
    </lineage>
</organism>
<sequence>MRSLNGTITTHYQREAFGSPFAFLKGRINNDSLLAQRLKPQGSYHYLKVQLKGVLQVMLSIHDSIVLGTITATLFGVGMMIRNAFKSATMENLKTQQDRNVTLNARLFDAQQELKVLKADHNELVKLFDWRAGVIARQEKDLTYAYSTIEKLKAELDEPKCSGGTPELSSVKFRAVMPNGDIRDTVFKLGLGPCGKVVTRLSLDVVGPEGDFVIRQVTEDQEIKTFTYKKWHIAGRVEQSFK</sequence>
<evidence type="ECO:0000313" key="2">
    <source>
        <dbReference type="Proteomes" id="UP000246166"/>
    </source>
</evidence>
<dbReference type="GeneID" id="54991577"/>
<protein>
    <submittedName>
        <fullName evidence="1">Uncharacterized protein</fullName>
    </submittedName>
</protein>
<reference evidence="2" key="1">
    <citation type="submission" date="2018-03" db="EMBL/GenBank/DDBJ databases">
        <title>Phage therapy in agriculture - a green tech approach to combat plant pathogenic bacteria.</title>
        <authorList>
            <person name="Carstens A.B."/>
            <person name="Djurhuus A.M."/>
            <person name="Hansen L.H."/>
        </authorList>
    </citation>
    <scope>NUCLEOTIDE SEQUENCE [LARGE SCALE GENOMIC DNA]</scope>
</reference>
<dbReference type="InterPro" id="IPR058006">
    <property type="entry name" value="1.05"/>
</dbReference>
<dbReference type="KEGG" id="vg:54991577"/>
<accession>A0A2S1GSW5</accession>
<dbReference type="RefSeq" id="YP_009801069.1">
    <property type="nucleotide sequence ID" value="NC_047963.1"/>
</dbReference>
<keyword evidence="2" id="KW-1185">Reference proteome</keyword>
<name>A0A2S1GSW5_9CAUD</name>
<dbReference type="Proteomes" id="UP000246166">
    <property type="component" value="Segment"/>
</dbReference>